<dbReference type="GO" id="GO:0015774">
    <property type="term" value="P:polysaccharide transport"/>
    <property type="evidence" value="ECO:0007669"/>
    <property type="project" value="InterPro"/>
</dbReference>
<feature type="compositionally biased region" description="Polar residues" evidence="1">
    <location>
        <begin position="106"/>
        <end position="132"/>
    </location>
</feature>
<organism evidence="2 3">
    <name type="scientific">Roseicitreum antarcticum</name>
    <dbReference type="NCBI Taxonomy" id="564137"/>
    <lineage>
        <taxon>Bacteria</taxon>
        <taxon>Pseudomonadati</taxon>
        <taxon>Pseudomonadota</taxon>
        <taxon>Alphaproteobacteria</taxon>
        <taxon>Rhodobacterales</taxon>
        <taxon>Paracoccaceae</taxon>
        <taxon>Roseicitreum</taxon>
    </lineage>
</organism>
<evidence type="ECO:0000256" key="1">
    <source>
        <dbReference type="SAM" id="MobiDB-lite"/>
    </source>
</evidence>
<feature type="region of interest" description="Disordered" evidence="1">
    <location>
        <begin position="199"/>
        <end position="225"/>
    </location>
</feature>
<dbReference type="CDD" id="cd16440">
    <property type="entry name" value="beta_Kdo_transferase_KpsC_1"/>
    <property type="match status" value="1"/>
</dbReference>
<sequence length="892" mass="95004">MAGRFPYHTDPDGSDTAPPHRTRLFAYNGGLLGPGTTARRLRRILSLAGYDLRLGLPDAGDAVAVWGHGATAHRGTAIAARRGATLIRLEDAFLRSIHPGRAGSEPQVSGPQVSGPQISGPQISGPQVSAQAHSRRPGGGPPLGILIDKIGGAHYAPAGPSSLERLLATHPLDDAALLARARTGIARLRAADLSKYNAHEPSASLHPGLHPSLHPGLHPSEGPHRLPAPGYVLVIDQVRGDAALTEGGLDGPLPPNIFREILVHAQADHPMARIVIKTHPESQGTTTQIGPHAHHTPPDAKPSGWWPTTTPRGRTGHYTHADARGRITLLDTPVSPHALLEGAIAVYTVSSQLGFEAIMAGHRPRVFGMPFYAGWGLTEDATPHPRRTRRLTRTQLFAAAMILAPVWYDAHRDRLCSFEEALNQLEATTRAWREDRHGHVALNMRLWKRGALQGFFGKPRPVQYTNDPMRARSLLGIASKADASVGAPPTATPSTGQSAPAPSTAKPREAPRPGLLIWASHDLPDWAQPPAPASDARAPASAPLIVRRVEDGFLRSRGLGAQLVPPLSLVADPLGIYYDPTRPSTLERLIAAPPPPGYADRAEALRRQIITAGLSKYNLGGTGPSRATPPQDRPPRPDPQDPLAGALPRRGGSGTAPQTNSQPTQAGNAPTDDAHDRPAARSVTTRAASTASPRLRILVPGQVEDDASIRLGAGNVRTNLDLLRAVRTANPDAHITYKPHPDVEAGLRPGAIPNAAACTLADIIASHADPIALIDACDAVWTITSLLGFEALIRHKPVTCLGVPFYAGWGLTTDLCDMPRRRQEAARPDLAALIHATLIAYPRYRDPVTGTPCPPEVVAERLATGTLPRPGLALRWLAKLQGMLASRAGLWR</sequence>
<protein>
    <submittedName>
        <fullName evidence="2">Capsule polysaccharide biosynthesis protein</fullName>
    </submittedName>
</protein>
<dbReference type="GO" id="GO:0000271">
    <property type="term" value="P:polysaccharide biosynthetic process"/>
    <property type="evidence" value="ECO:0007669"/>
    <property type="project" value="InterPro"/>
</dbReference>
<feature type="compositionally biased region" description="Polar residues" evidence="1">
    <location>
        <begin position="655"/>
        <end position="668"/>
    </location>
</feature>
<dbReference type="RefSeq" id="WP_143033539.1">
    <property type="nucleotide sequence ID" value="NZ_CP061498.1"/>
</dbReference>
<reference evidence="2 3" key="1">
    <citation type="submission" date="2016-10" db="EMBL/GenBank/DDBJ databases">
        <authorList>
            <person name="de Groot N.N."/>
        </authorList>
    </citation>
    <scope>NUCLEOTIDE SEQUENCE [LARGE SCALE GENOMIC DNA]</scope>
    <source>
        <strain evidence="2 3">CGMCC 1.8894</strain>
    </source>
</reference>
<gene>
    <name evidence="2" type="ORF">SAMN04488238_11237</name>
</gene>
<dbReference type="InterPro" id="IPR007833">
    <property type="entry name" value="Capsule_polysaccharide_synth"/>
</dbReference>
<dbReference type="Proteomes" id="UP000198539">
    <property type="component" value="Unassembled WGS sequence"/>
</dbReference>
<evidence type="ECO:0000313" key="3">
    <source>
        <dbReference type="Proteomes" id="UP000198539"/>
    </source>
</evidence>
<feature type="region of interest" description="Disordered" evidence="1">
    <location>
        <begin position="99"/>
        <end position="143"/>
    </location>
</feature>
<dbReference type="EMBL" id="FNOM01000012">
    <property type="protein sequence ID" value="SDX62785.1"/>
    <property type="molecule type" value="Genomic_DNA"/>
</dbReference>
<dbReference type="CDD" id="cd16439">
    <property type="entry name" value="beta_Kdo_transferase_KpsC_2"/>
    <property type="match status" value="1"/>
</dbReference>
<dbReference type="AlphaFoldDB" id="A0A1H3D8S0"/>
<dbReference type="STRING" id="564137.SAMN04488238_11237"/>
<keyword evidence="3" id="KW-1185">Reference proteome</keyword>
<feature type="compositionally biased region" description="Polar residues" evidence="1">
    <location>
        <begin position="492"/>
        <end position="501"/>
    </location>
</feature>
<feature type="region of interest" description="Disordered" evidence="1">
    <location>
        <begin position="615"/>
        <end position="690"/>
    </location>
</feature>
<accession>A0A1H3D8S0</accession>
<dbReference type="Pfam" id="PF05159">
    <property type="entry name" value="Capsule_synth"/>
    <property type="match status" value="4"/>
</dbReference>
<evidence type="ECO:0000313" key="2">
    <source>
        <dbReference type="EMBL" id="SDX62785.1"/>
    </source>
</evidence>
<feature type="region of interest" description="Disordered" evidence="1">
    <location>
        <begin position="281"/>
        <end position="313"/>
    </location>
</feature>
<feature type="region of interest" description="Disordered" evidence="1">
    <location>
        <begin position="482"/>
        <end position="510"/>
    </location>
</feature>
<name>A0A1H3D8S0_9RHOB</name>
<feature type="compositionally biased region" description="Low complexity" evidence="1">
    <location>
        <begin position="680"/>
        <end position="690"/>
    </location>
</feature>
<proteinExistence type="predicted"/>
<dbReference type="OrthoDB" id="543755at2"/>